<proteinExistence type="inferred from homology"/>
<comment type="similarity">
    <text evidence="1">Belongs to the membrane fusion protein (MFP) (TC 8.A.1) family.</text>
</comment>
<evidence type="ECO:0000256" key="2">
    <source>
        <dbReference type="ARBA" id="ARBA00022448"/>
    </source>
</evidence>
<dbReference type="GO" id="GO:0030288">
    <property type="term" value="C:outer membrane-bounded periplasmic space"/>
    <property type="evidence" value="ECO:0007669"/>
    <property type="project" value="TreeGrafter"/>
</dbReference>
<dbReference type="GO" id="GO:0046914">
    <property type="term" value="F:transition metal ion binding"/>
    <property type="evidence" value="ECO:0007669"/>
    <property type="project" value="TreeGrafter"/>
</dbReference>
<dbReference type="Proteomes" id="UP000594688">
    <property type="component" value="Chromosome"/>
</dbReference>
<feature type="domain" description="CusB-like beta-barrel" evidence="5">
    <location>
        <begin position="439"/>
        <end position="513"/>
    </location>
</feature>
<feature type="domain" description="CzcB-like barrel-sandwich hybrid" evidence="7">
    <location>
        <begin position="198"/>
        <end position="435"/>
    </location>
</feature>
<feature type="domain" description="CzcB-like C-terminal circularly permuted SH3-like" evidence="8">
    <location>
        <begin position="520"/>
        <end position="580"/>
    </location>
</feature>
<dbReference type="EMBL" id="CP048685">
    <property type="protein sequence ID" value="QPJ61176.1"/>
    <property type="molecule type" value="Genomic_DNA"/>
</dbReference>
<dbReference type="InterPro" id="IPR058646">
    <property type="entry name" value="CzcB_N"/>
</dbReference>
<keyword evidence="3" id="KW-0472">Membrane</keyword>
<evidence type="ECO:0000259" key="6">
    <source>
        <dbReference type="Pfam" id="PF25971"/>
    </source>
</evidence>
<evidence type="ECO:0000259" key="7">
    <source>
        <dbReference type="Pfam" id="PF25973"/>
    </source>
</evidence>
<dbReference type="Pfam" id="PF25975">
    <property type="entry name" value="CzcB_C"/>
    <property type="match status" value="1"/>
</dbReference>
<dbReference type="KEGG" id="nli:G3M70_04440"/>
<dbReference type="Gene3D" id="2.40.420.20">
    <property type="match status" value="1"/>
</dbReference>
<dbReference type="Pfam" id="PF25971">
    <property type="entry name" value="CzcB_N"/>
    <property type="match status" value="1"/>
</dbReference>
<evidence type="ECO:0000256" key="3">
    <source>
        <dbReference type="SAM" id="Phobius"/>
    </source>
</evidence>
<dbReference type="Pfam" id="PF25954">
    <property type="entry name" value="Beta-barrel_RND_2"/>
    <property type="match status" value="1"/>
</dbReference>
<sequence>MNKKNENRLPQILFFILLVAGIGWLIQDPNSLSRFKDLLFEKGGVGSSHDLVNDDHHGGRELAKDNLKLLVSIYEKGVPPQFRIEAKDNTGKTILPANISLGIKLKRLGGKIDSFTFFPAGQQLISREVVTEPHSFDAEVTALWQGKNYTWNFSQIEARTEISDEIAQISEIKIAKAASATLSVSQNFTGEVGLDEGKVAHVLPRLDAVVTHVFQHLGDNVQEGETLAVLDSRELADAKGSHIKAKKKLEPALLDLERQELLFKNTSKLLELLSRDQDMSSLDKTLDEMILGEVRAQLIPALAKWKQTHAAYIREKKLFDKKISSESDFLAAREQHQSAGAQYNALKEKIAYDNQRALLEKQKIAEKFSLDVKTTAQKLLALGLTLEEIEELSFDEEHRFTQYDLRSPLTGEVIQKHLAVGEAVGKNDDIYVIANLSSLWVNVAIPARFLGTIKVGQKARIIEEHQGLKTRGVLSYLGSVIDEKTRSVTGRVVIANPKRSWRPGMYVDVDLVQSEIKVPVSVVNSAVQKFRGWDVVFVKYGNFYEARPVTLGRTDGQRIEIIEGLNKGEPYVSQNSFAIKAELGKSGATHSH</sequence>
<protein>
    <submittedName>
        <fullName evidence="9">HlyD family efflux transporter periplasmic adaptor subunit</fullName>
    </submittedName>
</protein>
<dbReference type="AlphaFoldDB" id="A0A7T0BUN7"/>
<dbReference type="PANTHER" id="PTHR30097">
    <property type="entry name" value="CATION EFFLUX SYSTEM PROTEIN CUSB"/>
    <property type="match status" value="1"/>
</dbReference>
<dbReference type="SUPFAM" id="SSF111369">
    <property type="entry name" value="HlyD-like secretion proteins"/>
    <property type="match status" value="1"/>
</dbReference>
<dbReference type="InterPro" id="IPR051909">
    <property type="entry name" value="MFP_Cation_Efflux"/>
</dbReference>
<dbReference type="Pfam" id="PF25973">
    <property type="entry name" value="BSH_CzcB"/>
    <property type="match status" value="1"/>
</dbReference>
<dbReference type="InterPro" id="IPR058648">
    <property type="entry name" value="HH_CzcB-like"/>
</dbReference>
<evidence type="ECO:0000313" key="10">
    <source>
        <dbReference type="Proteomes" id="UP000594688"/>
    </source>
</evidence>
<dbReference type="InterPro" id="IPR058649">
    <property type="entry name" value="CzcB_C"/>
</dbReference>
<keyword evidence="3" id="KW-1133">Transmembrane helix</keyword>
<reference evidence="9 10" key="1">
    <citation type="submission" date="2020-02" db="EMBL/GenBank/DDBJ databases">
        <title>Genomic and physiological characterization of two novel Nitrospinaceae genera.</title>
        <authorList>
            <person name="Mueller A.J."/>
            <person name="Jung M.-Y."/>
            <person name="Strachan C.R."/>
            <person name="Herbold C.W."/>
            <person name="Kirkegaard R.H."/>
            <person name="Daims H."/>
        </authorList>
    </citation>
    <scope>NUCLEOTIDE SEQUENCE [LARGE SCALE GENOMIC DNA]</scope>
    <source>
        <strain evidence="9">EB</strain>
    </source>
</reference>
<keyword evidence="3" id="KW-0812">Transmembrane</keyword>
<dbReference type="GO" id="GO:0015679">
    <property type="term" value="P:plasma membrane copper ion transport"/>
    <property type="evidence" value="ECO:0007669"/>
    <property type="project" value="TreeGrafter"/>
</dbReference>
<dbReference type="GO" id="GO:0060003">
    <property type="term" value="P:copper ion export"/>
    <property type="evidence" value="ECO:0007669"/>
    <property type="project" value="TreeGrafter"/>
</dbReference>
<evidence type="ECO:0000256" key="1">
    <source>
        <dbReference type="ARBA" id="ARBA00009477"/>
    </source>
</evidence>
<evidence type="ECO:0000259" key="4">
    <source>
        <dbReference type="Pfam" id="PF25893"/>
    </source>
</evidence>
<organism evidence="9 10">
    <name type="scientific">Candidatus Nitronauta litoralis</name>
    <dbReference type="NCBI Taxonomy" id="2705533"/>
    <lineage>
        <taxon>Bacteria</taxon>
        <taxon>Pseudomonadati</taxon>
        <taxon>Nitrospinota/Tectimicrobiota group</taxon>
        <taxon>Nitrospinota</taxon>
        <taxon>Nitrospinia</taxon>
        <taxon>Nitrospinales</taxon>
        <taxon>Nitrospinaceae</taxon>
        <taxon>Candidatus Nitronauta</taxon>
    </lineage>
</organism>
<dbReference type="InterPro" id="IPR058792">
    <property type="entry name" value="Beta-barrel_RND_2"/>
</dbReference>
<evidence type="ECO:0000313" key="9">
    <source>
        <dbReference type="EMBL" id="QPJ61176.1"/>
    </source>
</evidence>
<dbReference type="Gene3D" id="2.40.30.170">
    <property type="match status" value="1"/>
</dbReference>
<dbReference type="Pfam" id="PF25893">
    <property type="entry name" value="HH_CzcB"/>
    <property type="match status" value="1"/>
</dbReference>
<accession>A0A7T0BUN7</accession>
<evidence type="ECO:0000259" key="8">
    <source>
        <dbReference type="Pfam" id="PF25975"/>
    </source>
</evidence>
<feature type="domain" description="CzcB-like alpha-helical hairpin" evidence="4">
    <location>
        <begin position="293"/>
        <end position="350"/>
    </location>
</feature>
<evidence type="ECO:0000259" key="5">
    <source>
        <dbReference type="Pfam" id="PF25954"/>
    </source>
</evidence>
<dbReference type="FunFam" id="2.40.30.170:FF:000010">
    <property type="entry name" value="Efflux RND transporter periplasmic adaptor subunit"/>
    <property type="match status" value="1"/>
</dbReference>
<feature type="domain" description="CzcB N-terminal" evidence="6">
    <location>
        <begin position="61"/>
        <end position="151"/>
    </location>
</feature>
<gene>
    <name evidence="9" type="ORF">G3M70_04440</name>
</gene>
<dbReference type="PANTHER" id="PTHR30097:SF4">
    <property type="entry name" value="SLR6042 PROTEIN"/>
    <property type="match status" value="1"/>
</dbReference>
<feature type="transmembrane region" description="Helical" evidence="3">
    <location>
        <begin position="9"/>
        <end position="26"/>
    </location>
</feature>
<name>A0A7T0BUN7_9BACT</name>
<dbReference type="InterPro" id="IPR058647">
    <property type="entry name" value="BSH_CzcB-like"/>
</dbReference>
<keyword evidence="2" id="KW-0813">Transport</keyword>